<dbReference type="GO" id="GO:0000976">
    <property type="term" value="F:transcription cis-regulatory region binding"/>
    <property type="evidence" value="ECO:0007669"/>
    <property type="project" value="TreeGrafter"/>
</dbReference>
<evidence type="ECO:0000256" key="1">
    <source>
        <dbReference type="ARBA" id="ARBA00023015"/>
    </source>
</evidence>
<feature type="region of interest" description="Disordered" evidence="5">
    <location>
        <begin position="1"/>
        <end position="27"/>
    </location>
</feature>
<evidence type="ECO:0000259" key="6">
    <source>
        <dbReference type="PROSITE" id="PS50977"/>
    </source>
</evidence>
<evidence type="ECO:0000256" key="2">
    <source>
        <dbReference type="ARBA" id="ARBA00023125"/>
    </source>
</evidence>
<sequence>MSTQPSAPPPAPTPEKAPPGPGRPKDLAKRAAILEAAERMFLQQGYEGVSMDQIAAEAGVSKLTVYSHFGDKDTLFTEAATRYCEQQMPDSVFQPSPDTPLRQRLLEVAEAFFAMVASPEAIAGHRLLCTPQMVEKRLPQRFWRSGPERLQSSFATLLRRRIETGDLDIEDALVPTAAAQFFVLLKGDIYQRLVFDCDDAGDCARQRRLHLEASVDMFLRAYGRARGTR</sequence>
<protein>
    <submittedName>
        <fullName evidence="7">TetR family transcriptional regulator</fullName>
    </submittedName>
</protein>
<keyword evidence="3" id="KW-0804">Transcription</keyword>
<dbReference type="Proteomes" id="UP000218968">
    <property type="component" value="Chromosome"/>
</dbReference>
<dbReference type="Pfam" id="PF14246">
    <property type="entry name" value="TetR_C_7"/>
    <property type="match status" value="1"/>
</dbReference>
<dbReference type="AlphaFoldDB" id="A0A290XAU7"/>
<dbReference type="OrthoDB" id="8535430at2"/>
<keyword evidence="8" id="KW-1185">Reference proteome</keyword>
<evidence type="ECO:0000313" key="7">
    <source>
        <dbReference type="EMBL" id="ATD66240.1"/>
    </source>
</evidence>
<accession>A0A290XAU7</accession>
<dbReference type="SUPFAM" id="SSF46689">
    <property type="entry name" value="Homeodomain-like"/>
    <property type="match status" value="1"/>
</dbReference>
<dbReference type="Gene3D" id="1.10.357.10">
    <property type="entry name" value="Tetracycline Repressor, domain 2"/>
    <property type="match status" value="1"/>
</dbReference>
<proteinExistence type="predicted"/>
<keyword evidence="1" id="KW-0805">Transcription regulation</keyword>
<dbReference type="FunFam" id="1.10.10.60:FF:000141">
    <property type="entry name" value="TetR family transcriptional regulator"/>
    <property type="match status" value="1"/>
</dbReference>
<dbReference type="KEGG" id="lum:CNR27_01225"/>
<dbReference type="EMBL" id="CP023406">
    <property type="protein sequence ID" value="ATD66240.1"/>
    <property type="molecule type" value="Genomic_DNA"/>
</dbReference>
<dbReference type="InterPro" id="IPR050109">
    <property type="entry name" value="HTH-type_TetR-like_transc_reg"/>
</dbReference>
<dbReference type="Pfam" id="PF00440">
    <property type="entry name" value="TetR_N"/>
    <property type="match status" value="1"/>
</dbReference>
<dbReference type="RefSeq" id="WP_096296570.1">
    <property type="nucleotide sequence ID" value="NZ_CP023406.1"/>
</dbReference>
<dbReference type="InterPro" id="IPR009057">
    <property type="entry name" value="Homeodomain-like_sf"/>
</dbReference>
<dbReference type="PANTHER" id="PTHR30055:SF146">
    <property type="entry name" value="HTH-TYPE TRANSCRIPTIONAL DUAL REGULATOR CECR"/>
    <property type="match status" value="1"/>
</dbReference>
<dbReference type="InterPro" id="IPR039536">
    <property type="entry name" value="TetR_C_Proteobacteria"/>
</dbReference>
<feature type="compositionally biased region" description="Pro residues" evidence="5">
    <location>
        <begin position="1"/>
        <end position="22"/>
    </location>
</feature>
<evidence type="ECO:0000313" key="8">
    <source>
        <dbReference type="Proteomes" id="UP000218968"/>
    </source>
</evidence>
<evidence type="ECO:0000256" key="5">
    <source>
        <dbReference type="SAM" id="MobiDB-lite"/>
    </source>
</evidence>
<gene>
    <name evidence="7" type="ORF">CNR27_01225</name>
</gene>
<dbReference type="GO" id="GO:0003700">
    <property type="term" value="F:DNA-binding transcription factor activity"/>
    <property type="evidence" value="ECO:0007669"/>
    <property type="project" value="TreeGrafter"/>
</dbReference>
<feature type="DNA-binding region" description="H-T-H motif" evidence="4">
    <location>
        <begin position="50"/>
        <end position="69"/>
    </location>
</feature>
<dbReference type="Gene3D" id="1.10.10.60">
    <property type="entry name" value="Homeodomain-like"/>
    <property type="match status" value="1"/>
</dbReference>
<organism evidence="7 8">
    <name type="scientific">Luteimonas chenhongjianii</name>
    <dbReference type="NCBI Taxonomy" id="2006110"/>
    <lineage>
        <taxon>Bacteria</taxon>
        <taxon>Pseudomonadati</taxon>
        <taxon>Pseudomonadota</taxon>
        <taxon>Gammaproteobacteria</taxon>
        <taxon>Lysobacterales</taxon>
        <taxon>Lysobacteraceae</taxon>
        <taxon>Luteimonas</taxon>
    </lineage>
</organism>
<keyword evidence="2 4" id="KW-0238">DNA-binding</keyword>
<dbReference type="PROSITE" id="PS50977">
    <property type="entry name" value="HTH_TETR_2"/>
    <property type="match status" value="1"/>
</dbReference>
<feature type="domain" description="HTH tetR-type" evidence="6">
    <location>
        <begin position="27"/>
        <end position="87"/>
    </location>
</feature>
<evidence type="ECO:0000256" key="4">
    <source>
        <dbReference type="PROSITE-ProRule" id="PRU00335"/>
    </source>
</evidence>
<dbReference type="PANTHER" id="PTHR30055">
    <property type="entry name" value="HTH-TYPE TRANSCRIPTIONAL REGULATOR RUTR"/>
    <property type="match status" value="1"/>
</dbReference>
<dbReference type="PRINTS" id="PR00455">
    <property type="entry name" value="HTHTETR"/>
</dbReference>
<evidence type="ECO:0000256" key="3">
    <source>
        <dbReference type="ARBA" id="ARBA00023163"/>
    </source>
</evidence>
<reference evidence="8" key="1">
    <citation type="submission" date="2017-09" db="EMBL/GenBank/DDBJ databases">
        <title>Luteimonas liuhanmingii sp.nov., isolated from the intestinal contents of Tibetan Plateau Pika in Yushu, Qinghai Province, China.</title>
        <authorList>
            <person name="Gui Z."/>
        </authorList>
    </citation>
    <scope>NUCLEOTIDE SEQUENCE [LARGE SCALE GENOMIC DNA]</scope>
    <source>
        <strain evidence="8">100111</strain>
    </source>
</reference>
<dbReference type="InterPro" id="IPR001647">
    <property type="entry name" value="HTH_TetR"/>
</dbReference>
<name>A0A290XAU7_9GAMM</name>